<organism evidence="10 11">
    <name type="scientific">Prosthecobacter debontii</name>
    <dbReference type="NCBI Taxonomy" id="48467"/>
    <lineage>
        <taxon>Bacteria</taxon>
        <taxon>Pseudomonadati</taxon>
        <taxon>Verrucomicrobiota</taxon>
        <taxon>Verrucomicrobiia</taxon>
        <taxon>Verrucomicrobiales</taxon>
        <taxon>Verrucomicrobiaceae</taxon>
        <taxon>Prosthecobacter</taxon>
    </lineage>
</organism>
<comment type="PTM">
    <text evidence="9">Is synthesized initially as an inactive proenzyme, which is activated by self-cleavage at a specific serine bond to produce a beta-subunit with a hydroxyl group at its C-terminus and an alpha-subunit with a pyruvoyl group at its N-terminus.</text>
</comment>
<evidence type="ECO:0000256" key="7">
    <source>
        <dbReference type="ARBA" id="ARBA00023270"/>
    </source>
</evidence>
<dbReference type="EC" id="4.1.1.11" evidence="9"/>
<dbReference type="PANTHER" id="PTHR21012:SF0">
    <property type="entry name" value="ASPARTATE 1-DECARBOXYLASE"/>
    <property type="match status" value="1"/>
</dbReference>
<keyword evidence="4 9" id="KW-0068">Autocatalytic cleavage</keyword>
<dbReference type="GO" id="GO:0006523">
    <property type="term" value="P:alanine biosynthetic process"/>
    <property type="evidence" value="ECO:0007669"/>
    <property type="project" value="InterPro"/>
</dbReference>
<dbReference type="PANTHER" id="PTHR21012">
    <property type="entry name" value="ASPARTATE 1-DECARBOXYLASE"/>
    <property type="match status" value="1"/>
</dbReference>
<dbReference type="InterPro" id="IPR003190">
    <property type="entry name" value="Asp_decarbox"/>
</dbReference>
<feature type="active site" description="Schiff-base intermediate with substrate; via pyruvic acid" evidence="9">
    <location>
        <position position="25"/>
    </location>
</feature>
<evidence type="ECO:0000256" key="3">
    <source>
        <dbReference type="ARBA" id="ARBA00022793"/>
    </source>
</evidence>
<comment type="function">
    <text evidence="9">Catalyzes the pyruvoyl-dependent decarboxylation of aspartate to produce beta-alanine.</text>
</comment>
<comment type="subcellular location">
    <subcellularLocation>
        <location evidence="9">Cytoplasm</location>
    </subcellularLocation>
</comment>
<feature type="active site" description="Proton donor" evidence="9">
    <location>
        <position position="58"/>
    </location>
</feature>
<dbReference type="AlphaFoldDB" id="A0A1T4XIX3"/>
<comment type="cofactor">
    <cofactor evidence="9">
        <name>pyruvate</name>
        <dbReference type="ChEBI" id="CHEBI:15361"/>
    </cofactor>
    <text evidence="9">Binds 1 pyruvoyl group covalently per subunit.</text>
</comment>
<dbReference type="Gene3D" id="2.40.40.20">
    <property type="match status" value="1"/>
</dbReference>
<feature type="binding site" evidence="9">
    <location>
        <begin position="73"/>
        <end position="75"/>
    </location>
    <ligand>
        <name>substrate</name>
    </ligand>
</feature>
<comment type="pathway">
    <text evidence="9">Cofactor biosynthesis; (R)-pantothenate biosynthesis; beta-alanine from L-aspartate: step 1/1.</text>
</comment>
<dbReference type="GO" id="GO:0004068">
    <property type="term" value="F:aspartate 1-decarboxylase activity"/>
    <property type="evidence" value="ECO:0007669"/>
    <property type="project" value="UniProtKB-UniRule"/>
</dbReference>
<accession>A0A1T4XIX3</accession>
<dbReference type="SUPFAM" id="SSF50692">
    <property type="entry name" value="ADC-like"/>
    <property type="match status" value="1"/>
</dbReference>
<evidence type="ECO:0000256" key="4">
    <source>
        <dbReference type="ARBA" id="ARBA00022813"/>
    </source>
</evidence>
<feature type="chain" id="PRO_5023430197" description="Aspartate 1-decarboxylase beta chain" evidence="9">
    <location>
        <begin position="1"/>
        <end position="24"/>
    </location>
</feature>
<keyword evidence="2 9" id="KW-0566">Pantothenate biosynthesis</keyword>
<feature type="chain" id="PRO_5023430198" description="Aspartate 1-decarboxylase alpha chain" evidence="9">
    <location>
        <begin position="25"/>
        <end position="116"/>
    </location>
</feature>
<keyword evidence="7 9" id="KW-0704">Schiff base</keyword>
<dbReference type="GO" id="GO:0015940">
    <property type="term" value="P:pantothenate biosynthetic process"/>
    <property type="evidence" value="ECO:0007669"/>
    <property type="project" value="UniProtKB-UniRule"/>
</dbReference>
<dbReference type="InterPro" id="IPR009010">
    <property type="entry name" value="Asp_de-COase-like_dom_sf"/>
</dbReference>
<dbReference type="EMBL" id="FUYE01000004">
    <property type="protein sequence ID" value="SKA89045.1"/>
    <property type="molecule type" value="Genomic_DNA"/>
</dbReference>
<dbReference type="HAMAP" id="MF_00446">
    <property type="entry name" value="PanD"/>
    <property type="match status" value="1"/>
</dbReference>
<evidence type="ECO:0000256" key="2">
    <source>
        <dbReference type="ARBA" id="ARBA00022655"/>
    </source>
</evidence>
<dbReference type="OrthoDB" id="9803983at2"/>
<sequence length="116" mass="12707">MLRIQLKSKIHRATVTDSNIHYEGSITIPEDLMEAADIWNGEKVLVTSVTSGNRLETYVIPAPRGSGQIIVNGAAAHLINQGQIVTIMAFGLSDQPITPKRLLMNERNEIVNTTVV</sequence>
<comment type="catalytic activity">
    <reaction evidence="9">
        <text>L-aspartate + H(+) = beta-alanine + CO2</text>
        <dbReference type="Rhea" id="RHEA:19497"/>
        <dbReference type="ChEBI" id="CHEBI:15378"/>
        <dbReference type="ChEBI" id="CHEBI:16526"/>
        <dbReference type="ChEBI" id="CHEBI:29991"/>
        <dbReference type="ChEBI" id="CHEBI:57966"/>
        <dbReference type="EC" id="4.1.1.11"/>
    </reaction>
</comment>
<gene>
    <name evidence="9" type="primary">panD</name>
    <name evidence="10" type="ORF">SAMN02745166_01528</name>
</gene>
<keyword evidence="11" id="KW-1185">Reference proteome</keyword>
<comment type="similarity">
    <text evidence="9">Belongs to the PanD family.</text>
</comment>
<feature type="modified residue" description="Pyruvic acid (Ser)" evidence="9">
    <location>
        <position position="25"/>
    </location>
</feature>
<dbReference type="Proteomes" id="UP000190774">
    <property type="component" value="Unassembled WGS sequence"/>
</dbReference>
<evidence type="ECO:0000256" key="8">
    <source>
        <dbReference type="ARBA" id="ARBA00023317"/>
    </source>
</evidence>
<keyword evidence="3 9" id="KW-0210">Decarboxylase</keyword>
<keyword evidence="1 9" id="KW-0963">Cytoplasm</keyword>
<dbReference type="STRING" id="48467.SAMN02745166_01528"/>
<evidence type="ECO:0000256" key="9">
    <source>
        <dbReference type="HAMAP-Rule" id="MF_00446"/>
    </source>
</evidence>
<dbReference type="GO" id="GO:0005829">
    <property type="term" value="C:cytosol"/>
    <property type="evidence" value="ECO:0007669"/>
    <property type="project" value="TreeGrafter"/>
</dbReference>
<feature type="binding site" evidence="9">
    <location>
        <position position="57"/>
    </location>
    <ligand>
        <name>substrate</name>
    </ligand>
</feature>
<reference evidence="11" key="1">
    <citation type="submission" date="2017-02" db="EMBL/GenBank/DDBJ databases">
        <authorList>
            <person name="Varghese N."/>
            <person name="Submissions S."/>
        </authorList>
    </citation>
    <scope>NUCLEOTIDE SEQUENCE [LARGE SCALE GENOMIC DNA]</scope>
    <source>
        <strain evidence="11">ATCC 700200</strain>
    </source>
</reference>
<dbReference type="UniPathway" id="UPA00028">
    <property type="reaction ID" value="UER00002"/>
</dbReference>
<dbReference type="Pfam" id="PF02261">
    <property type="entry name" value="Asp_decarbox"/>
    <property type="match status" value="1"/>
</dbReference>
<name>A0A1T4XIX3_9BACT</name>
<keyword evidence="5 9" id="KW-0865">Zymogen</keyword>
<dbReference type="CDD" id="cd06919">
    <property type="entry name" value="Asp_decarbox"/>
    <property type="match status" value="1"/>
</dbReference>
<comment type="subunit">
    <text evidence="9">Heterooctamer of four alpha and four beta subunits.</text>
</comment>
<evidence type="ECO:0000256" key="1">
    <source>
        <dbReference type="ARBA" id="ARBA00022490"/>
    </source>
</evidence>
<keyword evidence="8 9" id="KW-0670">Pyruvate</keyword>
<dbReference type="RefSeq" id="WP_078812728.1">
    <property type="nucleotide sequence ID" value="NZ_FUYE01000004.1"/>
</dbReference>
<dbReference type="NCBIfam" id="TIGR00223">
    <property type="entry name" value="panD"/>
    <property type="match status" value="1"/>
</dbReference>
<evidence type="ECO:0000313" key="11">
    <source>
        <dbReference type="Proteomes" id="UP000190774"/>
    </source>
</evidence>
<protein>
    <recommendedName>
        <fullName evidence="9">Aspartate 1-decarboxylase</fullName>
        <ecNumber evidence="9">4.1.1.11</ecNumber>
    </recommendedName>
    <alternativeName>
        <fullName evidence="9">Aspartate alpha-decarboxylase</fullName>
    </alternativeName>
    <component>
        <recommendedName>
            <fullName evidence="9">Aspartate 1-decarboxylase beta chain</fullName>
        </recommendedName>
    </component>
    <component>
        <recommendedName>
            <fullName evidence="9">Aspartate 1-decarboxylase alpha chain</fullName>
        </recommendedName>
    </component>
</protein>
<evidence type="ECO:0000256" key="6">
    <source>
        <dbReference type="ARBA" id="ARBA00023239"/>
    </source>
</evidence>
<keyword evidence="6 9" id="KW-0456">Lyase</keyword>
<evidence type="ECO:0000256" key="5">
    <source>
        <dbReference type="ARBA" id="ARBA00023145"/>
    </source>
</evidence>
<evidence type="ECO:0000313" key="10">
    <source>
        <dbReference type="EMBL" id="SKA89045.1"/>
    </source>
</evidence>
<proteinExistence type="inferred from homology"/>